<feature type="domain" description="Lipid/polyisoprenoid-binding YceI-like" evidence="1">
    <location>
        <begin position="45"/>
        <end position="216"/>
    </location>
</feature>
<accession>A0AA97EMV7</accession>
<dbReference type="PROSITE" id="PS51257">
    <property type="entry name" value="PROKAR_LIPOPROTEIN"/>
    <property type="match status" value="1"/>
</dbReference>
<keyword evidence="3" id="KW-1185">Reference proteome</keyword>
<protein>
    <submittedName>
        <fullName evidence="2">YceI family protein</fullName>
    </submittedName>
</protein>
<dbReference type="Gene3D" id="2.40.128.110">
    <property type="entry name" value="Lipid/polyisoprenoid-binding, YceI-like"/>
    <property type="match status" value="1"/>
</dbReference>
<organism evidence="2 3">
    <name type="scientific">Hwangdonia lutea</name>
    <dbReference type="NCBI Taxonomy" id="3075823"/>
    <lineage>
        <taxon>Bacteria</taxon>
        <taxon>Pseudomonadati</taxon>
        <taxon>Bacteroidota</taxon>
        <taxon>Flavobacteriia</taxon>
        <taxon>Flavobacteriales</taxon>
        <taxon>Flavobacteriaceae</taxon>
        <taxon>Hwangdonia</taxon>
    </lineage>
</organism>
<dbReference type="InterPro" id="IPR036761">
    <property type="entry name" value="TTHA0802/YceI-like_sf"/>
</dbReference>
<dbReference type="PANTHER" id="PTHR34406">
    <property type="entry name" value="PROTEIN YCEI"/>
    <property type="match status" value="1"/>
</dbReference>
<dbReference type="Proteomes" id="UP001302486">
    <property type="component" value="Chromosome"/>
</dbReference>
<dbReference type="RefSeq" id="WP_316983543.1">
    <property type="nucleotide sequence ID" value="NZ_CP136521.1"/>
</dbReference>
<reference evidence="3" key="1">
    <citation type="submission" date="2024-06" db="EMBL/GenBank/DDBJ databases">
        <title>Hwangdonia haimaensis gen. nov., sp. nov., a member of the family Flavobacteriaceae isolated from the haima cold seep.</title>
        <authorList>
            <person name="Li J."/>
        </authorList>
    </citation>
    <scope>NUCLEOTIDE SEQUENCE [LARGE SCALE GENOMIC DNA]</scope>
    <source>
        <strain evidence="3">SCSIO 19198</strain>
    </source>
</reference>
<sequence>MKKSIVTLFTITTLVVSLTSCKNKAKEADTKEAEAVAQTEATAEKYTANVSESTIEWKGFKPTGTHFGTISLENGVLNLQDGKINSGTFLIDMNSITVLDMPEDDENHAKLTGHLKSDDFFHVEKHPSAAFEITGLSEVEGKTMLSGNLTLKETKNNVTFPVTVTNTDGAVTLTSETFTIDRSKWNVKYGSKSFFDDLGDKFINDDIELKITVKATKS</sequence>
<dbReference type="InterPro" id="IPR007372">
    <property type="entry name" value="Lipid/polyisoprenoid-bd_YceI"/>
</dbReference>
<dbReference type="PANTHER" id="PTHR34406:SF1">
    <property type="entry name" value="PROTEIN YCEI"/>
    <property type="match status" value="1"/>
</dbReference>
<dbReference type="KEGG" id="hws:RNZ46_01075"/>
<gene>
    <name evidence="2" type="ORF">RNZ46_01075</name>
</gene>
<dbReference type="SUPFAM" id="SSF101874">
    <property type="entry name" value="YceI-like"/>
    <property type="match status" value="1"/>
</dbReference>
<evidence type="ECO:0000313" key="3">
    <source>
        <dbReference type="Proteomes" id="UP001302486"/>
    </source>
</evidence>
<name>A0AA97EMV7_9FLAO</name>
<dbReference type="EMBL" id="CP136521">
    <property type="protein sequence ID" value="WOD43866.1"/>
    <property type="molecule type" value="Genomic_DNA"/>
</dbReference>
<evidence type="ECO:0000313" key="2">
    <source>
        <dbReference type="EMBL" id="WOD43866.1"/>
    </source>
</evidence>
<dbReference type="AlphaFoldDB" id="A0AA97EMV7"/>
<dbReference type="Pfam" id="PF04264">
    <property type="entry name" value="YceI"/>
    <property type="match status" value="1"/>
</dbReference>
<dbReference type="SMART" id="SM00867">
    <property type="entry name" value="YceI"/>
    <property type="match status" value="1"/>
</dbReference>
<evidence type="ECO:0000259" key="1">
    <source>
        <dbReference type="SMART" id="SM00867"/>
    </source>
</evidence>
<proteinExistence type="predicted"/>